<keyword evidence="2" id="KW-1185">Reference proteome</keyword>
<dbReference type="RefSeq" id="WP_146305016.1">
    <property type="nucleotide sequence ID" value="NZ_VOHS01000008.1"/>
</dbReference>
<protein>
    <submittedName>
        <fullName evidence="1">Uncharacterized protein</fullName>
    </submittedName>
</protein>
<dbReference type="Proteomes" id="UP000318815">
    <property type="component" value="Unassembled WGS sequence"/>
</dbReference>
<gene>
    <name evidence="1" type="ORF">FEF09_10205</name>
</gene>
<proteinExistence type="predicted"/>
<organism evidence="1 2">
    <name type="scientific">Chitinophaga pinensis</name>
    <dbReference type="NCBI Taxonomy" id="79329"/>
    <lineage>
        <taxon>Bacteria</taxon>
        <taxon>Pseudomonadati</taxon>
        <taxon>Bacteroidota</taxon>
        <taxon>Chitinophagia</taxon>
        <taxon>Chitinophagales</taxon>
        <taxon>Chitinophagaceae</taxon>
        <taxon>Chitinophaga</taxon>
    </lineage>
</organism>
<accession>A0A5C6LYF4</accession>
<evidence type="ECO:0000313" key="2">
    <source>
        <dbReference type="Proteomes" id="UP000318815"/>
    </source>
</evidence>
<name>A0A5C6LYF4_9BACT</name>
<reference evidence="1 2" key="1">
    <citation type="submission" date="2019-08" db="EMBL/GenBank/DDBJ databases">
        <title>Whole genome sequencing of chitin degrading bacteria Chitinophaga pinensis YS16.</title>
        <authorList>
            <person name="Singh R.P."/>
            <person name="Manchanda G."/>
            <person name="Maurya I.K."/>
            <person name="Joshi N.K."/>
            <person name="Srivastava A.K."/>
        </authorList>
    </citation>
    <scope>NUCLEOTIDE SEQUENCE [LARGE SCALE GENOMIC DNA]</scope>
    <source>
        <strain evidence="1 2">YS-16</strain>
    </source>
</reference>
<evidence type="ECO:0000313" key="1">
    <source>
        <dbReference type="EMBL" id="TWW00416.1"/>
    </source>
</evidence>
<dbReference type="AlphaFoldDB" id="A0A5C6LYF4"/>
<dbReference type="EMBL" id="VOHS01000008">
    <property type="protein sequence ID" value="TWW00416.1"/>
    <property type="molecule type" value="Genomic_DNA"/>
</dbReference>
<sequence length="103" mass="11928">MENLQQEDFAAEIKWLTYLKAFGQSTPEQNEYLQQQINSNEEARAISAEAMTEYNNIETQNYINRPEFVNVPDWSKSSNKSGRKKIVSAGYMRLHQPLVSRAL</sequence>
<comment type="caution">
    <text evidence="1">The sequence shown here is derived from an EMBL/GenBank/DDBJ whole genome shotgun (WGS) entry which is preliminary data.</text>
</comment>